<dbReference type="EMBL" id="MW030609">
    <property type="protein sequence ID" value="QPI16858.1"/>
    <property type="molecule type" value="Genomic_DNA"/>
</dbReference>
<organism evidence="1">
    <name type="scientific">Virus NIOZ-UU159</name>
    <dbReference type="NCBI Taxonomy" id="2763270"/>
    <lineage>
        <taxon>Viruses</taxon>
    </lineage>
</organism>
<protein>
    <submittedName>
        <fullName evidence="1">Uncharacterized protein</fullName>
    </submittedName>
</protein>
<gene>
    <name evidence="1" type="ORF">NIOZUU159_00355</name>
</gene>
<evidence type="ECO:0000313" key="1">
    <source>
        <dbReference type="EMBL" id="QPI16858.1"/>
    </source>
</evidence>
<name>A0A7S9XGP4_9VIRU</name>
<reference evidence="1" key="1">
    <citation type="submission" date="2020-08" db="EMBL/GenBank/DDBJ databases">
        <title>Bridging the membrane lipid divide: bacteria of the FCB group superphylum have the potential to synthesize archaeal ether lipids.</title>
        <authorList>
            <person name="Villanueva L."/>
            <person name="von Meijenfeldt F.A.B."/>
            <person name="Westbye A.B."/>
            <person name="Yadav S."/>
            <person name="Hopmans E.C."/>
            <person name="Dutilh B.E."/>
            <person name="Sinninghe Damste J.S."/>
        </authorList>
    </citation>
    <scope>NUCLEOTIDE SEQUENCE</scope>
    <source>
        <strain evidence="1">NIOZ-UU159</strain>
    </source>
</reference>
<accession>A0A7S9XGP4</accession>
<proteinExistence type="predicted"/>
<sequence length="124" mass="15086">MGRKDKKQKTHDDQDFVKDGMETNEIRNVVQDIMLYIEENRNKMEFEDIITTLKDNIDKVEFFEKRYPMLYQMVIKKEGFEYQSLEYFLKMREGIIQNQMTTDEASKIVGQNWFDKYCKNKVDK</sequence>